<feature type="transmembrane region" description="Helical" evidence="3">
    <location>
        <begin position="94"/>
        <end position="112"/>
    </location>
</feature>
<feature type="transmembrane region" description="Helical" evidence="3">
    <location>
        <begin position="71"/>
        <end position="88"/>
    </location>
</feature>
<dbReference type="Gene3D" id="1.10.287.950">
    <property type="entry name" value="Methyl-accepting chemotaxis protein"/>
    <property type="match status" value="1"/>
</dbReference>
<keyword evidence="3" id="KW-1133">Transmembrane helix</keyword>
<dbReference type="EMBL" id="JBJIAA010000031">
    <property type="protein sequence ID" value="MFL0253281.1"/>
    <property type="molecule type" value="Genomic_DNA"/>
</dbReference>
<keyword evidence="6" id="KW-1185">Reference proteome</keyword>
<sequence length="495" mass="54671">MELKDMNETAILSYYKKINRINTLIIGICTIALFALSVFTNQSMFFVPAVVLLIGTVVSVVLMHKEKFPQLVGFITVFCVLFTSLYVILEAKNINRALTILSVCVVICDAALYMRKSIVLSIGVCLNVGIILVQLTKPMMALRDFFNSMVCIDLCVIILFFLTKWGEELINSIASVEKSNFEALDKIKQSSSVVKESTKELNTGIEKCKNNLESLGGASKDIVATINEVASGVSNQAESINSINKLVDGAAKKVSNTYEFSVSMNDISNKATEITLTGSQKVEDMYSQIELINSIMKESLETTEELRENIMEIGDFLKGISEISEQTNLLALNASIEAARAGEYGKGFAVVADEVKKLAEQSNKFAEEINNVIVKVNEKTKAVLEKVEAGKNSTEKGKLMAEDTNESFKRVKISFGDINKYVSKELELVRNISEVFKEINDECVNVASISEEHSAATQEVLASIEEEDSKIQNIYGSISKLETSSKNLQDMFLKI</sequence>
<keyword evidence="1 2" id="KW-0807">Transducer</keyword>
<reference evidence="5 6" key="1">
    <citation type="submission" date="2024-11" db="EMBL/GenBank/DDBJ databases">
        <authorList>
            <person name="Heng Y.C."/>
            <person name="Lim A.C.H."/>
            <person name="Lee J.K.Y."/>
            <person name="Kittelmann S."/>
        </authorList>
    </citation>
    <scope>NUCLEOTIDE SEQUENCE [LARGE SCALE GENOMIC DNA]</scope>
    <source>
        <strain evidence="5 6">WILCCON 0114</strain>
    </source>
</reference>
<dbReference type="Proteomes" id="UP001623592">
    <property type="component" value="Unassembled WGS sequence"/>
</dbReference>
<evidence type="ECO:0000313" key="5">
    <source>
        <dbReference type="EMBL" id="MFL0253281.1"/>
    </source>
</evidence>
<dbReference type="InterPro" id="IPR004089">
    <property type="entry name" value="MCPsignal_dom"/>
</dbReference>
<evidence type="ECO:0000256" key="2">
    <source>
        <dbReference type="PROSITE-ProRule" id="PRU00284"/>
    </source>
</evidence>
<accession>A0ABW8TL53</accession>
<feature type="transmembrane region" description="Helical" evidence="3">
    <location>
        <begin position="21"/>
        <end position="39"/>
    </location>
</feature>
<dbReference type="PANTHER" id="PTHR32089">
    <property type="entry name" value="METHYL-ACCEPTING CHEMOTAXIS PROTEIN MCPB"/>
    <property type="match status" value="1"/>
</dbReference>
<dbReference type="PANTHER" id="PTHR32089:SF112">
    <property type="entry name" value="LYSOZYME-LIKE PROTEIN-RELATED"/>
    <property type="match status" value="1"/>
</dbReference>
<dbReference type="SUPFAM" id="SSF58104">
    <property type="entry name" value="Methyl-accepting chemotaxis protein (MCP) signaling domain"/>
    <property type="match status" value="1"/>
</dbReference>
<keyword evidence="3" id="KW-0812">Transmembrane</keyword>
<organism evidence="5 6">
    <name type="scientific">Clostridium neuense</name>
    <dbReference type="NCBI Taxonomy" id="1728934"/>
    <lineage>
        <taxon>Bacteria</taxon>
        <taxon>Bacillati</taxon>
        <taxon>Bacillota</taxon>
        <taxon>Clostridia</taxon>
        <taxon>Eubacteriales</taxon>
        <taxon>Clostridiaceae</taxon>
        <taxon>Clostridium</taxon>
    </lineage>
</organism>
<name>A0ABW8TL53_9CLOT</name>
<feature type="domain" description="Methyl-accepting transducer" evidence="4">
    <location>
        <begin position="211"/>
        <end position="468"/>
    </location>
</feature>
<feature type="transmembrane region" description="Helical" evidence="3">
    <location>
        <begin position="45"/>
        <end position="64"/>
    </location>
</feature>
<proteinExistence type="predicted"/>
<dbReference type="PROSITE" id="PS50111">
    <property type="entry name" value="CHEMOTAXIS_TRANSDUC_2"/>
    <property type="match status" value="1"/>
</dbReference>
<evidence type="ECO:0000313" key="6">
    <source>
        <dbReference type="Proteomes" id="UP001623592"/>
    </source>
</evidence>
<comment type="caution">
    <text evidence="5">The sequence shown here is derived from an EMBL/GenBank/DDBJ whole genome shotgun (WGS) entry which is preliminary data.</text>
</comment>
<evidence type="ECO:0000256" key="3">
    <source>
        <dbReference type="SAM" id="Phobius"/>
    </source>
</evidence>
<gene>
    <name evidence="5" type="ORF">ACJDT4_23010</name>
</gene>
<feature type="transmembrane region" description="Helical" evidence="3">
    <location>
        <begin position="119"/>
        <end position="139"/>
    </location>
</feature>
<keyword evidence="3" id="KW-0472">Membrane</keyword>
<dbReference type="Pfam" id="PF00015">
    <property type="entry name" value="MCPsignal"/>
    <property type="match status" value="1"/>
</dbReference>
<evidence type="ECO:0000259" key="4">
    <source>
        <dbReference type="PROSITE" id="PS50111"/>
    </source>
</evidence>
<evidence type="ECO:0000256" key="1">
    <source>
        <dbReference type="ARBA" id="ARBA00023224"/>
    </source>
</evidence>
<protein>
    <submittedName>
        <fullName evidence="5">Methyl-accepting chemotaxis protein</fullName>
    </submittedName>
</protein>
<dbReference type="SMART" id="SM00283">
    <property type="entry name" value="MA"/>
    <property type="match status" value="1"/>
</dbReference>